<name>A0A1I7KYL2_9BACT</name>
<keyword evidence="3" id="KW-1185">Reference proteome</keyword>
<feature type="region of interest" description="Disordered" evidence="1">
    <location>
        <begin position="1"/>
        <end position="21"/>
    </location>
</feature>
<dbReference type="RefSeq" id="WP_394364867.1">
    <property type="nucleotide sequence ID" value="NZ_FPCA01000014.1"/>
</dbReference>
<evidence type="ECO:0000313" key="2">
    <source>
        <dbReference type="EMBL" id="SFV02563.1"/>
    </source>
</evidence>
<evidence type="ECO:0000313" key="3">
    <source>
        <dbReference type="Proteomes" id="UP000182491"/>
    </source>
</evidence>
<proteinExistence type="predicted"/>
<dbReference type="EMBL" id="FPCA01000014">
    <property type="protein sequence ID" value="SFV02563.1"/>
    <property type="molecule type" value="Genomic_DNA"/>
</dbReference>
<dbReference type="AlphaFoldDB" id="A0A1I7KYL2"/>
<reference evidence="3" key="1">
    <citation type="submission" date="2016-10" db="EMBL/GenBank/DDBJ databases">
        <authorList>
            <person name="Varghese N."/>
        </authorList>
    </citation>
    <scope>NUCLEOTIDE SEQUENCE [LARGE SCALE GENOMIC DNA]</scope>
    <source>
        <strain evidence="3">DSM 18820</strain>
    </source>
</reference>
<gene>
    <name evidence="2" type="ORF">SAMN04487941_0119</name>
</gene>
<accession>A0A1I7KYL2</accession>
<protein>
    <submittedName>
        <fullName evidence="2">Uncharacterized protein</fullName>
    </submittedName>
</protein>
<organism evidence="2 3">
    <name type="scientific">Pontibacter akesuensis</name>
    <dbReference type="NCBI Taxonomy" id="388950"/>
    <lineage>
        <taxon>Bacteria</taxon>
        <taxon>Pseudomonadati</taxon>
        <taxon>Bacteroidota</taxon>
        <taxon>Cytophagia</taxon>
        <taxon>Cytophagales</taxon>
        <taxon>Hymenobacteraceae</taxon>
        <taxon>Pontibacter</taxon>
    </lineage>
</organism>
<dbReference type="Proteomes" id="UP000182491">
    <property type="component" value="Unassembled WGS sequence"/>
</dbReference>
<sequence length="89" mass="9862">GTLAHQRNDAPYLPDGTVAFHSNATLPPGTITREHEKHEYQLWLQKLKKNSIQVGPTPPTGCPDRQEIYVNEPEVPSDTTARHAAPPDL</sequence>
<feature type="non-terminal residue" evidence="2">
    <location>
        <position position="1"/>
    </location>
</feature>
<evidence type="ECO:0000256" key="1">
    <source>
        <dbReference type="SAM" id="MobiDB-lite"/>
    </source>
</evidence>